<feature type="region of interest" description="Disordered" evidence="1">
    <location>
        <begin position="152"/>
        <end position="206"/>
    </location>
</feature>
<dbReference type="AlphaFoldDB" id="A0AAV2RWQ3"/>
<sequence>MVIPWHQGWGVVLAVVMCFMVVLAKDEIQTFGKRPGSVTPVEAAEDGGGATETKGNGHHRSRRQLLDGWTPLRDSLSALENVDDMLRTTVPDVDRLQCLERFMCELSSGSIMQGINDFITPSTPVPLLPMPQPIAQFPNFQGQNLAFQQFQQRPVQSQFQQRPVQAQPSQFQQFQQPPQQGFPQAHPQSFPQQGFPPNPAFQNHINPNQVQQTFDPTFQQGGFVSNPGFQQFPTAHHGQQVPGQHFSQFRESSTDDNTIRREGEARPTGRPLRRKKPQRSGLMGLIDGLFNGRKRRSTVFSEKGATISEAEENKAEEARNLSRNKRGILDSLLGTFNAFSPDMMLRLVDQYMIGQQNSLYPYTHASMMGYTGSPQRCERLYPTCPTNPDEMIHVFNNIRRYYPDGMPFADQLPWPLRDLFK</sequence>
<feature type="region of interest" description="Disordered" evidence="1">
    <location>
        <begin position="34"/>
        <end position="63"/>
    </location>
</feature>
<keyword evidence="2" id="KW-1133">Transmembrane helix</keyword>
<feature type="compositionally biased region" description="Polar residues" evidence="1">
    <location>
        <begin position="218"/>
        <end position="233"/>
    </location>
</feature>
<feature type="transmembrane region" description="Helical" evidence="2">
    <location>
        <begin position="6"/>
        <end position="24"/>
    </location>
</feature>
<keyword evidence="4" id="KW-1185">Reference proteome</keyword>
<evidence type="ECO:0000256" key="2">
    <source>
        <dbReference type="SAM" id="Phobius"/>
    </source>
</evidence>
<reference evidence="3 4" key="1">
    <citation type="submission" date="2024-05" db="EMBL/GenBank/DDBJ databases">
        <authorList>
            <person name="Wallberg A."/>
        </authorList>
    </citation>
    <scope>NUCLEOTIDE SEQUENCE [LARGE SCALE GENOMIC DNA]</scope>
</reference>
<feature type="compositionally biased region" description="Low complexity" evidence="1">
    <location>
        <begin position="152"/>
        <end position="188"/>
    </location>
</feature>
<feature type="compositionally biased region" description="Basic and acidic residues" evidence="1">
    <location>
        <begin position="257"/>
        <end position="267"/>
    </location>
</feature>
<protein>
    <submittedName>
        <fullName evidence="3">Uncharacterized protein</fullName>
    </submittedName>
</protein>
<evidence type="ECO:0000313" key="4">
    <source>
        <dbReference type="Proteomes" id="UP001497623"/>
    </source>
</evidence>
<keyword evidence="2" id="KW-0472">Membrane</keyword>
<comment type="caution">
    <text evidence="3">The sequence shown here is derived from an EMBL/GenBank/DDBJ whole genome shotgun (WGS) entry which is preliminary data.</text>
</comment>
<evidence type="ECO:0000313" key="3">
    <source>
        <dbReference type="EMBL" id="CAL4144713.1"/>
    </source>
</evidence>
<accession>A0AAV2RWQ3</accession>
<name>A0AAV2RWQ3_MEGNR</name>
<dbReference type="EMBL" id="CAXKWB010034434">
    <property type="protein sequence ID" value="CAL4144713.1"/>
    <property type="molecule type" value="Genomic_DNA"/>
</dbReference>
<keyword evidence="2" id="KW-0812">Transmembrane</keyword>
<organism evidence="3 4">
    <name type="scientific">Meganyctiphanes norvegica</name>
    <name type="common">Northern krill</name>
    <name type="synonym">Thysanopoda norvegica</name>
    <dbReference type="NCBI Taxonomy" id="48144"/>
    <lineage>
        <taxon>Eukaryota</taxon>
        <taxon>Metazoa</taxon>
        <taxon>Ecdysozoa</taxon>
        <taxon>Arthropoda</taxon>
        <taxon>Crustacea</taxon>
        <taxon>Multicrustacea</taxon>
        <taxon>Malacostraca</taxon>
        <taxon>Eumalacostraca</taxon>
        <taxon>Eucarida</taxon>
        <taxon>Euphausiacea</taxon>
        <taxon>Euphausiidae</taxon>
        <taxon>Meganyctiphanes</taxon>
    </lineage>
</organism>
<proteinExistence type="predicted"/>
<feature type="compositionally biased region" description="Polar residues" evidence="1">
    <location>
        <begin position="241"/>
        <end position="251"/>
    </location>
</feature>
<evidence type="ECO:0000256" key="1">
    <source>
        <dbReference type="SAM" id="MobiDB-lite"/>
    </source>
</evidence>
<gene>
    <name evidence="3" type="ORF">MNOR_LOCUS29542</name>
</gene>
<dbReference type="Proteomes" id="UP001497623">
    <property type="component" value="Unassembled WGS sequence"/>
</dbReference>
<feature type="region of interest" description="Disordered" evidence="1">
    <location>
        <begin position="218"/>
        <end position="288"/>
    </location>
</feature>